<keyword evidence="3 6" id="KW-0378">Hydrolase</keyword>
<dbReference type="EMBL" id="CP003360">
    <property type="protein sequence ID" value="AFM25458.1"/>
    <property type="molecule type" value="Genomic_DNA"/>
</dbReference>
<dbReference type="GO" id="GO:0006518">
    <property type="term" value="P:peptide metabolic process"/>
    <property type="evidence" value="ECO:0007669"/>
    <property type="project" value="TreeGrafter"/>
</dbReference>
<dbReference type="HOGENOM" id="CLU_030403_3_0_7"/>
<dbReference type="OrthoDB" id="9766487at2"/>
<evidence type="ECO:0000256" key="6">
    <source>
        <dbReference type="RuleBase" id="RU003435"/>
    </source>
</evidence>
<dbReference type="PATRIC" id="fig|706587.4.peg.3177"/>
<keyword evidence="1 6" id="KW-0645">Protease</keyword>
<evidence type="ECO:0000256" key="2">
    <source>
        <dbReference type="ARBA" id="ARBA00022723"/>
    </source>
</evidence>
<accession>I4C7B7</accession>
<protein>
    <submittedName>
        <fullName evidence="8">Oligoendopeptidase, M3 family</fullName>
    </submittedName>
</protein>
<proteinExistence type="inferred from homology"/>
<keyword evidence="4 6" id="KW-0862">Zinc</keyword>
<dbReference type="InterPro" id="IPR011976">
    <property type="entry name" value="Pept_M3B_oligopep-rel"/>
</dbReference>
<dbReference type="GO" id="GO:0006508">
    <property type="term" value="P:proteolysis"/>
    <property type="evidence" value="ECO:0007669"/>
    <property type="project" value="UniProtKB-KW"/>
</dbReference>
<dbReference type="GO" id="GO:0046872">
    <property type="term" value="F:metal ion binding"/>
    <property type="evidence" value="ECO:0007669"/>
    <property type="project" value="UniProtKB-UniRule"/>
</dbReference>
<keyword evidence="9" id="KW-1185">Reference proteome</keyword>
<evidence type="ECO:0000313" key="9">
    <source>
        <dbReference type="Proteomes" id="UP000006055"/>
    </source>
</evidence>
<organism evidence="8 9">
    <name type="scientific">Desulfomonile tiedjei (strain ATCC 49306 / DSM 6799 / DCB-1)</name>
    <dbReference type="NCBI Taxonomy" id="706587"/>
    <lineage>
        <taxon>Bacteria</taxon>
        <taxon>Pseudomonadati</taxon>
        <taxon>Thermodesulfobacteriota</taxon>
        <taxon>Desulfomonilia</taxon>
        <taxon>Desulfomonilales</taxon>
        <taxon>Desulfomonilaceae</taxon>
        <taxon>Desulfomonile</taxon>
    </lineage>
</organism>
<dbReference type="Proteomes" id="UP000006055">
    <property type="component" value="Chromosome"/>
</dbReference>
<keyword evidence="2 6" id="KW-0479">Metal-binding</keyword>
<dbReference type="PANTHER" id="PTHR11804:SF48">
    <property type="entry name" value="PUTATIVE-RELATED"/>
    <property type="match status" value="1"/>
</dbReference>
<dbReference type="Pfam" id="PF01432">
    <property type="entry name" value="Peptidase_M3"/>
    <property type="match status" value="1"/>
</dbReference>
<dbReference type="RefSeq" id="WP_014810597.1">
    <property type="nucleotide sequence ID" value="NC_018025.1"/>
</dbReference>
<reference evidence="9" key="1">
    <citation type="submission" date="2012-06" db="EMBL/GenBank/DDBJ databases">
        <title>Complete sequence of chromosome of Desulfomonile tiedjei DSM 6799.</title>
        <authorList>
            <person name="Lucas S."/>
            <person name="Copeland A."/>
            <person name="Lapidus A."/>
            <person name="Glavina del Rio T."/>
            <person name="Dalin E."/>
            <person name="Tice H."/>
            <person name="Bruce D."/>
            <person name="Goodwin L."/>
            <person name="Pitluck S."/>
            <person name="Peters L."/>
            <person name="Ovchinnikova G."/>
            <person name="Zeytun A."/>
            <person name="Lu M."/>
            <person name="Kyrpides N."/>
            <person name="Mavromatis K."/>
            <person name="Ivanova N."/>
            <person name="Brettin T."/>
            <person name="Detter J.C."/>
            <person name="Han C."/>
            <person name="Larimer F."/>
            <person name="Land M."/>
            <person name="Hauser L."/>
            <person name="Markowitz V."/>
            <person name="Cheng J.-F."/>
            <person name="Hugenholtz P."/>
            <person name="Woyke T."/>
            <person name="Wu D."/>
            <person name="Spring S."/>
            <person name="Schroeder M."/>
            <person name="Brambilla E."/>
            <person name="Klenk H.-P."/>
            <person name="Eisen J.A."/>
        </authorList>
    </citation>
    <scope>NUCLEOTIDE SEQUENCE [LARGE SCALE GENOMIC DNA]</scope>
    <source>
        <strain evidence="9">ATCC 49306 / DSM 6799 / DCB-1</strain>
    </source>
</reference>
<evidence type="ECO:0000256" key="5">
    <source>
        <dbReference type="ARBA" id="ARBA00023049"/>
    </source>
</evidence>
<name>I4C7B7_DESTA</name>
<dbReference type="GO" id="GO:0004222">
    <property type="term" value="F:metalloendopeptidase activity"/>
    <property type="evidence" value="ECO:0007669"/>
    <property type="project" value="InterPro"/>
</dbReference>
<dbReference type="STRING" id="706587.Desti_2787"/>
<dbReference type="AlphaFoldDB" id="I4C7B7"/>
<dbReference type="SUPFAM" id="SSF55486">
    <property type="entry name" value="Metalloproteases ('zincins'), catalytic domain"/>
    <property type="match status" value="1"/>
</dbReference>
<feature type="domain" description="Peptidase M3A/M3B catalytic" evidence="7">
    <location>
        <begin position="165"/>
        <end position="552"/>
    </location>
</feature>
<comment type="similarity">
    <text evidence="6">Belongs to the peptidase M3 family.</text>
</comment>
<dbReference type="KEGG" id="dti:Desti_2787"/>
<evidence type="ECO:0000256" key="1">
    <source>
        <dbReference type="ARBA" id="ARBA00022670"/>
    </source>
</evidence>
<dbReference type="PANTHER" id="PTHR11804">
    <property type="entry name" value="PROTEASE M3 THIMET OLIGOPEPTIDASE-RELATED"/>
    <property type="match status" value="1"/>
</dbReference>
<evidence type="ECO:0000313" key="8">
    <source>
        <dbReference type="EMBL" id="AFM25458.1"/>
    </source>
</evidence>
<dbReference type="NCBIfam" id="TIGR02289">
    <property type="entry name" value="M3_not_pepF"/>
    <property type="match status" value="1"/>
</dbReference>
<dbReference type="InterPro" id="IPR045090">
    <property type="entry name" value="Pept_M3A_M3B"/>
</dbReference>
<evidence type="ECO:0000256" key="3">
    <source>
        <dbReference type="ARBA" id="ARBA00022801"/>
    </source>
</evidence>
<dbReference type="eggNOG" id="COG1164">
    <property type="taxonomic scope" value="Bacteria"/>
</dbReference>
<sequence>MFDSIPSDPEILKTWSWSDFQPYYQDLIGRRLTSDGVAEFLTDWTRINEVIDETYSRLHVLMTVDTSDKAAEELFHAFLENVFPPSEEAEQELKKKLLELGTVPSDFAVPMKKMKAEAELFREDNLKLQVHEHKLTTEYDKIVGAQTVQWEGKEVTVVQLRPVFQSQDRKLREKAWRTSLERQLQDRSAISELWKEFMKVRLELASNADCRDYRSYRWKQMLRFDYTPEDSLQFDKAIEEAVVPVAARIVDRRRKLLELSSVRPWDMDVDPLGRSPLRPFQVISELRDKTASVFRSMDPVLGGYFEIMEREGLLDLENRKNKAPGGYCTEFAASKRPFIFMNAVGIHEDIQTLLHESGHAFHAFERSGLPFHQQRSVGMEFSEVASMGMELLASPYLRKDRGGFYSESESARALSKHLEDSILFWPYMAMVDSFQHWVYENPNVSVDAANCDKEWAALTKRFMPWLDWSGLEQEAMTGWHRKLHIHVVPFYYVEYGFAQLGAVQVWRNAMKDETAAIKAYRAALALGGTASLPMLFETAGARFAFDTEMLNSAVSLMEEVLGTLRDRQE</sequence>
<dbReference type="Gene3D" id="1.10.1370.30">
    <property type="match status" value="1"/>
</dbReference>
<dbReference type="CDD" id="cd09606">
    <property type="entry name" value="M3B_PepF"/>
    <property type="match status" value="1"/>
</dbReference>
<dbReference type="InterPro" id="IPR001567">
    <property type="entry name" value="Pept_M3A_M3B_dom"/>
</dbReference>
<gene>
    <name evidence="8" type="ordered locus">Desti_2787</name>
</gene>
<evidence type="ECO:0000259" key="7">
    <source>
        <dbReference type="Pfam" id="PF01432"/>
    </source>
</evidence>
<comment type="cofactor">
    <cofactor evidence="6">
        <name>Zn(2+)</name>
        <dbReference type="ChEBI" id="CHEBI:29105"/>
    </cofactor>
    <text evidence="6">Binds 1 zinc ion.</text>
</comment>
<keyword evidence="5 6" id="KW-0482">Metalloprotease</keyword>
<evidence type="ECO:0000256" key="4">
    <source>
        <dbReference type="ARBA" id="ARBA00022833"/>
    </source>
</evidence>